<protein>
    <submittedName>
        <fullName evidence="3">DNA polymerase III subunit delta</fullName>
    </submittedName>
</protein>
<dbReference type="NCBIfam" id="NF006296">
    <property type="entry name" value="PRK08485.1"/>
    <property type="match status" value="1"/>
</dbReference>
<accession>A0A0Q2FRY2</accession>
<dbReference type="RefSeq" id="WP_002777583.1">
    <property type="nucleotide sequence ID" value="NZ_AANHVQ020000010.1"/>
</dbReference>
<dbReference type="eggNOG" id="COG0470">
    <property type="taxonomic scope" value="Bacteria"/>
</dbReference>
<evidence type="ECO:0000313" key="2">
    <source>
        <dbReference type="EMBL" id="EAK4358643.1"/>
    </source>
</evidence>
<dbReference type="Proteomes" id="UP000409545">
    <property type="component" value="Unassembled WGS sequence"/>
</dbReference>
<dbReference type="Proteomes" id="UP000361993">
    <property type="component" value="Unassembled WGS sequence"/>
</dbReference>
<dbReference type="EMBL" id="AACDUL010000016">
    <property type="protein sequence ID" value="EAK1510196.1"/>
    <property type="molecule type" value="Genomic_DNA"/>
</dbReference>
<dbReference type="EMBL" id="AACGUZ010000011">
    <property type="protein sequence ID" value="EAK5103958.1"/>
    <property type="molecule type" value="Genomic_DNA"/>
</dbReference>
<dbReference type="GeneID" id="66543758"/>
<proteinExistence type="predicted"/>
<name>A0A0Q2FRY2_CAMCO</name>
<reference evidence="1 4" key="2">
    <citation type="submission" date="2018-05" db="EMBL/GenBank/DDBJ databases">
        <authorList>
            <consortium name="GenomeTrakr network: Whole genome sequencing for foodborne pathogen traceback"/>
        </authorList>
    </citation>
    <scope>NUCLEOTIDE SEQUENCE [LARGE SCALE GENOMIC DNA]</scope>
    <source>
        <strain evidence="1 4">NC_C6016</strain>
    </source>
</reference>
<evidence type="ECO:0000313" key="1">
    <source>
        <dbReference type="EMBL" id="EAK1510196.1"/>
    </source>
</evidence>
<dbReference type="KEGG" id="ccoo:ATE51_01030"/>
<evidence type="ECO:0000313" key="3">
    <source>
        <dbReference type="EMBL" id="EAK5103958.1"/>
    </source>
</evidence>
<dbReference type="AlphaFoldDB" id="A0A0Q2FRY2"/>
<evidence type="ECO:0000313" key="4">
    <source>
        <dbReference type="Proteomes" id="UP000361993"/>
    </source>
</evidence>
<dbReference type="Proteomes" id="UP000365807">
    <property type="component" value="Unassembled WGS sequence"/>
</dbReference>
<gene>
    <name evidence="3" type="ORF">B9Q54_06735</name>
    <name evidence="2" type="ORF">C6T04_06960</name>
    <name evidence="1" type="ORF">CJD00_08020</name>
</gene>
<dbReference type="Pfam" id="PF13177">
    <property type="entry name" value="DNA_pol3_delta2"/>
    <property type="match status" value="1"/>
</dbReference>
<evidence type="ECO:0000313" key="6">
    <source>
        <dbReference type="Proteomes" id="UP000409545"/>
    </source>
</evidence>
<dbReference type="EMBL" id="AACGFG010000009">
    <property type="protein sequence ID" value="EAK4358643.1"/>
    <property type="molecule type" value="Genomic_DNA"/>
</dbReference>
<dbReference type="KEGG" id="ccof:VC76_06360"/>
<evidence type="ECO:0000313" key="5">
    <source>
        <dbReference type="Proteomes" id="UP000365807"/>
    </source>
</evidence>
<sequence length="203" mass="23589">MFVSKIIITDDFDGIRAELLKQFHPNSLRFIPKEVASEFLIDDAKAVEKESYIAETSEKIIVLMANSFRIEAQNFLLKLLEEPPKNIKFLIVVPSKNLLLPTIKSRLICEKRNKIKAKNTLNLELNKMDLKTLFEFLQENENLDKAELMEKIALIAEESVKFKDFNADELEFFYESYELAKLNSKSSLILATLLLNYYTKNEK</sequence>
<dbReference type="InterPro" id="IPR027417">
    <property type="entry name" value="P-loop_NTPase"/>
</dbReference>
<dbReference type="SUPFAM" id="SSF52540">
    <property type="entry name" value="P-loop containing nucleoside triphosphate hydrolases"/>
    <property type="match status" value="1"/>
</dbReference>
<comment type="caution">
    <text evidence="3">The sequence shown here is derived from an EMBL/GenBank/DDBJ whole genome shotgun (WGS) entry which is preliminary data.</text>
</comment>
<organism evidence="3 6">
    <name type="scientific">Campylobacter coli</name>
    <dbReference type="NCBI Taxonomy" id="195"/>
    <lineage>
        <taxon>Bacteria</taxon>
        <taxon>Pseudomonadati</taxon>
        <taxon>Campylobacterota</taxon>
        <taxon>Epsilonproteobacteria</taxon>
        <taxon>Campylobacterales</taxon>
        <taxon>Campylobacteraceae</taxon>
        <taxon>Campylobacter</taxon>
    </lineage>
</organism>
<reference evidence="3 6" key="1">
    <citation type="submission" date="2018-05" db="EMBL/GenBank/DDBJ databases">
        <authorList>
            <consortium name="NARMS: The National Antimicrobial Resistance Monitoring System"/>
        </authorList>
    </citation>
    <scope>NUCLEOTIDE SEQUENCE [LARGE SCALE GENOMIC DNA]</scope>
    <source>
        <strain evidence="2 5">FSIS11807978</strain>
        <strain evidence="3 6">FSIS1711007</strain>
    </source>
</reference>
<dbReference type="Gene3D" id="3.40.50.300">
    <property type="entry name" value="P-loop containing nucleotide triphosphate hydrolases"/>
    <property type="match status" value="1"/>
</dbReference>